<name>A0A3B1CBZ9_9ZZZZ</name>
<protein>
    <recommendedName>
        <fullName evidence="2">DUF4416 domain-containing protein</fullName>
    </recommendedName>
</protein>
<dbReference type="AlphaFoldDB" id="A0A3B1CBZ9"/>
<evidence type="ECO:0000313" key="1">
    <source>
        <dbReference type="EMBL" id="VAX27709.1"/>
    </source>
</evidence>
<evidence type="ECO:0008006" key="2">
    <source>
        <dbReference type="Google" id="ProtNLM"/>
    </source>
</evidence>
<accession>A0A3B1CBZ9</accession>
<dbReference type="EMBL" id="UOGH01000058">
    <property type="protein sequence ID" value="VAX27709.1"/>
    <property type="molecule type" value="Genomic_DNA"/>
</dbReference>
<dbReference type="Pfam" id="PF14385">
    <property type="entry name" value="DUF4416"/>
    <property type="match status" value="1"/>
</dbReference>
<gene>
    <name evidence="1" type="ORF">MNBD_NITROSPIRAE02-264</name>
</gene>
<dbReference type="InterPro" id="IPR025529">
    <property type="entry name" value="DUF4416"/>
</dbReference>
<organism evidence="1">
    <name type="scientific">hydrothermal vent metagenome</name>
    <dbReference type="NCBI Taxonomy" id="652676"/>
    <lineage>
        <taxon>unclassified sequences</taxon>
        <taxon>metagenomes</taxon>
        <taxon>ecological metagenomes</taxon>
    </lineage>
</organism>
<reference evidence="1" key="1">
    <citation type="submission" date="2018-06" db="EMBL/GenBank/DDBJ databases">
        <authorList>
            <person name="Zhirakovskaya E."/>
        </authorList>
    </citation>
    <scope>NUCLEOTIDE SEQUENCE</scope>
</reference>
<sequence>MRKTHTPERALLFIATLYSDEEFYMKAKEHLIKNFGEFLFESECLPWVHSEYYRYELGWPITRRFLAFRKRFNTGTIREAKLVTNELEKMFSVDDKRKVNLDPGYITEAKVVLATTKNYPHRIYLGSGIFAEVTLFYTKGGYRSHQFTYLDYGTPEYLGIFHRMRELLRDTVPLSHPVQH</sequence>
<proteinExistence type="predicted"/>